<evidence type="ECO:0000259" key="1">
    <source>
        <dbReference type="PROSITE" id="PS51707"/>
    </source>
</evidence>
<accession>A0A127P5P9</accession>
<dbReference type="EMBL" id="CP013232">
    <property type="protein sequence ID" value="AMO93047.1"/>
    <property type="molecule type" value="Genomic_DNA"/>
</dbReference>
<dbReference type="InterPro" id="IPR033469">
    <property type="entry name" value="CYTH-like_dom_sf"/>
</dbReference>
<dbReference type="SUPFAM" id="SSF55154">
    <property type="entry name" value="CYTH-like phosphatases"/>
    <property type="match status" value="1"/>
</dbReference>
<dbReference type="Pfam" id="PF01928">
    <property type="entry name" value="CYTH"/>
    <property type="match status" value="1"/>
</dbReference>
<dbReference type="AlphaFoldDB" id="A0A127P5P9"/>
<feature type="domain" description="CYTH" evidence="1">
    <location>
        <begin position="2"/>
        <end position="169"/>
    </location>
</feature>
<dbReference type="Gene3D" id="2.40.320.10">
    <property type="entry name" value="Hypothetical Protein Pfu-838710-001"/>
    <property type="match status" value="1"/>
</dbReference>
<dbReference type="CDD" id="cd07890">
    <property type="entry name" value="CYTH-like_AC_IV-like"/>
    <property type="match status" value="1"/>
</dbReference>
<dbReference type="PROSITE" id="PS51707">
    <property type="entry name" value="CYTH"/>
    <property type="match status" value="1"/>
</dbReference>
<evidence type="ECO:0000313" key="3">
    <source>
        <dbReference type="Proteomes" id="UP000072421"/>
    </source>
</evidence>
<dbReference type="InterPro" id="IPR023577">
    <property type="entry name" value="CYTH_domain"/>
</dbReference>
<dbReference type="PATRIC" id="fig|158899.10.peg.310"/>
<dbReference type="SMART" id="SM01118">
    <property type="entry name" value="CYTH"/>
    <property type="match status" value="1"/>
</dbReference>
<protein>
    <submittedName>
        <fullName evidence="2">CYTH domain protein</fullName>
    </submittedName>
</protein>
<name>A0A127P5P9_9BURK</name>
<dbReference type="RefSeq" id="WP_061542154.1">
    <property type="nucleotide sequence ID" value="NZ_CP013232.1"/>
</dbReference>
<sequence>MASNIEIKARIDITPALIARVASMADEDPLEITQDDTFFNCANGRLKLRAFGDGSGQLIFYRRSDRQGPKESYYLISATAEPELLRAVLSEAHGQAGRVEKQRTLYLAGRTRIHLDRVKGLGEFLELEVVLGAGEPAQAGVEEAQALMARIGVQPGQLVEGAYLDLLAASRP</sequence>
<gene>
    <name evidence="2" type="ORF">CFter6_0315</name>
</gene>
<dbReference type="OrthoDB" id="271656at2"/>
<evidence type="ECO:0000313" key="2">
    <source>
        <dbReference type="EMBL" id="AMO93047.1"/>
    </source>
</evidence>
<proteinExistence type="predicted"/>
<dbReference type="PANTHER" id="PTHR21028">
    <property type="entry name" value="SI:CH211-156B7.4"/>
    <property type="match status" value="1"/>
</dbReference>
<dbReference type="Proteomes" id="UP000072421">
    <property type="component" value="Chromosome"/>
</dbReference>
<reference evidence="2 3" key="1">
    <citation type="submission" date="2015-11" db="EMBL/GenBank/DDBJ databases">
        <title>Exploring the genomic traits of fungus-feeding bacterial genus Collimonas.</title>
        <authorList>
            <person name="Song C."/>
            <person name="Schmidt R."/>
            <person name="de Jager V."/>
            <person name="Krzyzanowska D."/>
            <person name="Jongedijk E."/>
            <person name="Cankar K."/>
            <person name="Beekwilder J."/>
            <person name="van Veen A."/>
            <person name="de Boer W."/>
            <person name="van Veen J.A."/>
            <person name="Garbeva P."/>
        </authorList>
    </citation>
    <scope>NUCLEOTIDE SEQUENCE [LARGE SCALE GENOMIC DNA]</scope>
    <source>
        <strain evidence="2 3">Ter6</strain>
    </source>
</reference>
<organism evidence="2">
    <name type="scientific">Collimonas fungivorans</name>
    <dbReference type="NCBI Taxonomy" id="158899"/>
    <lineage>
        <taxon>Bacteria</taxon>
        <taxon>Pseudomonadati</taxon>
        <taxon>Pseudomonadota</taxon>
        <taxon>Betaproteobacteria</taxon>
        <taxon>Burkholderiales</taxon>
        <taxon>Oxalobacteraceae</taxon>
        <taxon>Collimonas</taxon>
    </lineage>
</organism>
<dbReference type="InterPro" id="IPR008173">
    <property type="entry name" value="Adenylyl_cyclase_CyaB"/>
</dbReference>
<dbReference type="PANTHER" id="PTHR21028:SF2">
    <property type="entry name" value="CYTH DOMAIN-CONTAINING PROTEIN"/>
    <property type="match status" value="1"/>
</dbReference>